<dbReference type="InterPro" id="IPR051807">
    <property type="entry name" value="Sec-metab_biosynth-assoc"/>
</dbReference>
<feature type="domain" description="YCII-related" evidence="1">
    <location>
        <begin position="58"/>
        <end position="148"/>
    </location>
</feature>
<evidence type="ECO:0000313" key="3">
    <source>
        <dbReference type="Proteomes" id="UP001373714"/>
    </source>
</evidence>
<dbReference type="EMBL" id="JAVHNS010000015">
    <property type="protein sequence ID" value="KAK6334281.1"/>
    <property type="molecule type" value="Genomic_DNA"/>
</dbReference>
<sequence length="188" mass="20901">MQAASRRLCALSTTSSIHYSNRLVLPSLLNNRSILLPSSSTYNWRTMASSSSPSQNEWLVILPDKPGAVERRLAVRADHLKVANERAANGIINFGGVMLHEHIKEGETPKFKGSVMLISVETKEEVLEIIKGDKYVENDVWDLEKVEILPVSLSLSQSIKWCQGPNVYTGPVQNRSTKGFVAKNAFYS</sequence>
<evidence type="ECO:0000259" key="1">
    <source>
        <dbReference type="Pfam" id="PF03795"/>
    </source>
</evidence>
<dbReference type="Gene3D" id="3.30.70.1060">
    <property type="entry name" value="Dimeric alpha+beta barrel"/>
    <property type="match status" value="1"/>
</dbReference>
<dbReference type="InterPro" id="IPR011008">
    <property type="entry name" value="Dimeric_a/b-barrel"/>
</dbReference>
<keyword evidence="3" id="KW-1185">Reference proteome</keyword>
<dbReference type="SUPFAM" id="SSF54909">
    <property type="entry name" value="Dimeric alpha+beta barrel"/>
    <property type="match status" value="1"/>
</dbReference>
<protein>
    <recommendedName>
        <fullName evidence="1">YCII-related domain-containing protein</fullName>
    </recommendedName>
</protein>
<dbReference type="Proteomes" id="UP001373714">
    <property type="component" value="Unassembled WGS sequence"/>
</dbReference>
<reference evidence="2 3" key="1">
    <citation type="submission" date="2019-10" db="EMBL/GenBank/DDBJ databases">
        <authorList>
            <person name="Palmer J.M."/>
        </authorList>
    </citation>
    <scope>NUCLEOTIDE SEQUENCE [LARGE SCALE GENOMIC DNA]</scope>
    <source>
        <strain evidence="2 3">TWF730</strain>
    </source>
</reference>
<organism evidence="2 3">
    <name type="scientific">Orbilia blumenaviensis</name>
    <dbReference type="NCBI Taxonomy" id="1796055"/>
    <lineage>
        <taxon>Eukaryota</taxon>
        <taxon>Fungi</taxon>
        <taxon>Dikarya</taxon>
        <taxon>Ascomycota</taxon>
        <taxon>Pezizomycotina</taxon>
        <taxon>Orbiliomycetes</taxon>
        <taxon>Orbiliales</taxon>
        <taxon>Orbiliaceae</taxon>
        <taxon>Orbilia</taxon>
    </lineage>
</organism>
<dbReference type="InterPro" id="IPR005545">
    <property type="entry name" value="YCII"/>
</dbReference>
<evidence type="ECO:0000313" key="2">
    <source>
        <dbReference type="EMBL" id="KAK6334281.1"/>
    </source>
</evidence>
<dbReference type="PANTHER" id="PTHR33606:SF3">
    <property type="entry name" value="PROTEIN YCII"/>
    <property type="match status" value="1"/>
</dbReference>
<dbReference type="PANTHER" id="PTHR33606">
    <property type="entry name" value="PROTEIN YCII"/>
    <property type="match status" value="1"/>
</dbReference>
<dbReference type="AlphaFoldDB" id="A0AAV9U5Q3"/>
<proteinExistence type="predicted"/>
<name>A0AAV9U5Q3_9PEZI</name>
<gene>
    <name evidence="2" type="ORF">TWF730_003495</name>
</gene>
<accession>A0AAV9U5Q3</accession>
<comment type="caution">
    <text evidence="2">The sequence shown here is derived from an EMBL/GenBank/DDBJ whole genome shotgun (WGS) entry which is preliminary data.</text>
</comment>
<dbReference type="Pfam" id="PF03795">
    <property type="entry name" value="YCII"/>
    <property type="match status" value="1"/>
</dbReference>